<dbReference type="InterPro" id="IPR023845">
    <property type="entry name" value="DUF3817_TM"/>
</dbReference>
<keyword evidence="5 6" id="KW-0472">Membrane</keyword>
<protein>
    <submittedName>
        <fullName evidence="8">DUF3817 domain-containing protein</fullName>
    </submittedName>
</protein>
<keyword evidence="9" id="KW-1185">Reference proteome</keyword>
<evidence type="ECO:0000256" key="1">
    <source>
        <dbReference type="ARBA" id="ARBA00004651"/>
    </source>
</evidence>
<evidence type="ECO:0000256" key="3">
    <source>
        <dbReference type="ARBA" id="ARBA00022692"/>
    </source>
</evidence>
<comment type="subcellular location">
    <subcellularLocation>
        <location evidence="1">Cell membrane</location>
        <topology evidence="1">Multi-pass membrane protein</topology>
    </subcellularLocation>
</comment>
<feature type="transmembrane region" description="Helical" evidence="6">
    <location>
        <begin position="80"/>
        <end position="98"/>
    </location>
</feature>
<dbReference type="Proteomes" id="UP001480955">
    <property type="component" value="Unassembled WGS sequence"/>
</dbReference>
<proteinExistence type="predicted"/>
<evidence type="ECO:0000313" key="9">
    <source>
        <dbReference type="Proteomes" id="UP001480955"/>
    </source>
</evidence>
<keyword evidence="4 6" id="KW-1133">Transmembrane helix</keyword>
<evidence type="ECO:0000256" key="5">
    <source>
        <dbReference type="ARBA" id="ARBA00023136"/>
    </source>
</evidence>
<feature type="transmembrane region" description="Helical" evidence="6">
    <location>
        <begin position="47"/>
        <end position="68"/>
    </location>
</feature>
<evidence type="ECO:0000313" key="8">
    <source>
        <dbReference type="EMBL" id="MER2250995.1"/>
    </source>
</evidence>
<evidence type="ECO:0000256" key="6">
    <source>
        <dbReference type="SAM" id="Phobius"/>
    </source>
</evidence>
<evidence type="ECO:0000256" key="4">
    <source>
        <dbReference type="ARBA" id="ARBA00022989"/>
    </source>
</evidence>
<organism evidence="8 9">
    <name type="scientific">Methylorubrum podarium</name>
    <dbReference type="NCBI Taxonomy" id="200476"/>
    <lineage>
        <taxon>Bacteria</taxon>
        <taxon>Pseudomonadati</taxon>
        <taxon>Pseudomonadota</taxon>
        <taxon>Alphaproteobacteria</taxon>
        <taxon>Hyphomicrobiales</taxon>
        <taxon>Methylobacteriaceae</taxon>
        <taxon>Methylorubrum</taxon>
    </lineage>
</organism>
<keyword evidence="2" id="KW-1003">Cell membrane</keyword>
<evidence type="ECO:0000259" key="7">
    <source>
        <dbReference type="Pfam" id="PF12823"/>
    </source>
</evidence>
<dbReference type="EMBL" id="JBELQE010000080">
    <property type="protein sequence ID" value="MER2250995.1"/>
    <property type="molecule type" value="Genomic_DNA"/>
</dbReference>
<sequence>MERGYADLKSLRWLGIAALVEATTLLLLVGVAVPLKHLGDWPLAVRVLGPVHGFAFVAYLWLLLRLLGAGLLSRGEAARLGVSALVPLAGYLAARFLARRVSGQPDRGLAR</sequence>
<comment type="caution">
    <text evidence="8">The sequence shown here is derived from an EMBL/GenBank/DDBJ whole genome shotgun (WGS) entry which is preliminary data.</text>
</comment>
<dbReference type="Pfam" id="PF12823">
    <property type="entry name" value="DUF3817"/>
    <property type="match status" value="1"/>
</dbReference>
<gene>
    <name evidence="8" type="ORF">ABS772_13830</name>
</gene>
<feature type="transmembrane region" description="Helical" evidence="6">
    <location>
        <begin position="12"/>
        <end position="35"/>
    </location>
</feature>
<dbReference type="NCBIfam" id="TIGR03954">
    <property type="entry name" value="integ_memb_HG"/>
    <property type="match status" value="1"/>
</dbReference>
<reference evidence="8 9" key="1">
    <citation type="submission" date="2024-06" db="EMBL/GenBank/DDBJ databases">
        <authorList>
            <person name="Campbell A.G."/>
        </authorList>
    </citation>
    <scope>NUCLEOTIDE SEQUENCE [LARGE SCALE GENOMIC DNA]</scope>
    <source>
        <strain evidence="8 9">EM12</strain>
    </source>
</reference>
<feature type="domain" description="DUF3817" evidence="7">
    <location>
        <begin position="11"/>
        <end position="98"/>
    </location>
</feature>
<evidence type="ECO:0000256" key="2">
    <source>
        <dbReference type="ARBA" id="ARBA00022475"/>
    </source>
</evidence>
<accession>A0ABV1QNK3</accession>
<keyword evidence="3 6" id="KW-0812">Transmembrane</keyword>
<name>A0ABV1QNK3_9HYPH</name>